<dbReference type="InterPro" id="IPR050561">
    <property type="entry name" value="PTP"/>
</dbReference>
<evidence type="ECO:0000259" key="2">
    <source>
        <dbReference type="PROSITE" id="PS50056"/>
    </source>
</evidence>
<feature type="domain" description="Tyrosine specific protein phosphatases" evidence="2">
    <location>
        <begin position="107"/>
        <end position="163"/>
    </location>
</feature>
<evidence type="ECO:0000313" key="4">
    <source>
        <dbReference type="Proteomes" id="UP000184001"/>
    </source>
</evidence>
<reference evidence="3 4" key="1">
    <citation type="submission" date="2016-11" db="EMBL/GenBank/DDBJ databases">
        <authorList>
            <person name="Varghese N."/>
            <person name="Submissions S."/>
        </authorList>
    </citation>
    <scope>NUCLEOTIDE SEQUENCE [LARGE SCALE GENOMIC DNA]</scope>
    <source>
        <strain evidence="3 4">DSM 17919</strain>
    </source>
</reference>
<evidence type="ECO:0000313" key="3">
    <source>
        <dbReference type="EMBL" id="SHI47446.1"/>
    </source>
</evidence>
<dbReference type="PROSITE" id="PS50056">
    <property type="entry name" value="TYR_PHOSPHATASE_2"/>
    <property type="match status" value="1"/>
</dbReference>
<dbReference type="SMART" id="SM00195">
    <property type="entry name" value="DSPc"/>
    <property type="match status" value="1"/>
</dbReference>
<dbReference type="PANTHER" id="PTHR23339">
    <property type="entry name" value="TYROSINE SPECIFIC PROTEIN PHOSPHATASE AND DUAL SPECIFICITY PROTEIN PHOSPHATASE"/>
    <property type="match status" value="1"/>
</dbReference>
<dbReference type="FunFam" id="3.90.190.10:FF:000157">
    <property type="entry name" value="Protein-tyrosine phosphatase"/>
    <property type="match status" value="1"/>
</dbReference>
<dbReference type="AlphaFoldDB" id="A0A8G2FGB7"/>
<dbReference type="SUPFAM" id="SSF52799">
    <property type="entry name" value="(Phosphotyrosine protein) phosphatases II"/>
    <property type="match status" value="1"/>
</dbReference>
<dbReference type="Gene3D" id="3.90.190.10">
    <property type="entry name" value="Protein tyrosine phosphatase superfamily"/>
    <property type="match status" value="1"/>
</dbReference>
<dbReference type="InterPro" id="IPR000387">
    <property type="entry name" value="Tyr_Pase_dom"/>
</dbReference>
<keyword evidence="1" id="KW-0378">Hydrolase</keyword>
<dbReference type="Proteomes" id="UP000184001">
    <property type="component" value="Unassembled WGS sequence"/>
</dbReference>
<dbReference type="InterPro" id="IPR016130">
    <property type="entry name" value="Tyr_Pase_AS"/>
</dbReference>
<gene>
    <name evidence="3" type="ORF">SAMN05660830_00059</name>
</gene>
<name>A0A8G2FGB7_9BACT</name>
<proteinExistence type="predicted"/>
<comment type="caution">
    <text evidence="3">The sequence shown here is derived from an EMBL/GenBank/DDBJ whole genome shotgun (WGS) entry which is preliminary data.</text>
</comment>
<accession>A0A8G2FGB7</accession>
<dbReference type="PROSITE" id="PS00383">
    <property type="entry name" value="TYR_PHOSPHATASE_1"/>
    <property type="match status" value="1"/>
</dbReference>
<organism evidence="3 4">
    <name type="scientific">Halodesulfovibrio aestuarii</name>
    <dbReference type="NCBI Taxonomy" id="126333"/>
    <lineage>
        <taxon>Bacteria</taxon>
        <taxon>Pseudomonadati</taxon>
        <taxon>Thermodesulfobacteriota</taxon>
        <taxon>Desulfovibrionia</taxon>
        <taxon>Desulfovibrionales</taxon>
        <taxon>Desulfovibrionaceae</taxon>
        <taxon>Halodesulfovibrio</taxon>
    </lineage>
</organism>
<dbReference type="RefSeq" id="WP_020001200.1">
    <property type="nucleotide sequence ID" value="NZ_CP192219.1"/>
</dbReference>
<evidence type="ECO:0000256" key="1">
    <source>
        <dbReference type="ARBA" id="ARBA00022801"/>
    </source>
</evidence>
<protein>
    <submittedName>
        <fullName evidence="3">Dual specificity phosphatase, catalytic domain</fullName>
    </submittedName>
</protein>
<dbReference type="GO" id="GO:0016787">
    <property type="term" value="F:hydrolase activity"/>
    <property type="evidence" value="ECO:0007669"/>
    <property type="project" value="UniProtKB-KW"/>
</dbReference>
<sequence>MIDPRPIFARIRSSASHIASCMLQAVTYTAPPSASDHSTFPVHWVSSRLALGPAPSTKRHFAAIKEQKISCILNLCAEMKDLPGLEEDAGFEVYFLPIEDEEAPELEQLDKALDWLDEQLFLGKHAYIHCRHGIGRTGTVFNAYLLRRGLGHKRAAKMLNKLRAEPTNFKQWRTIRKYGAQNAPLKVKTPTLEFGEDTAESLAPFLADYHHLQETIDDQLQLHHADSVCGKLDNTCCYTCVPLTLIESLALATHLNTSIASTVRTDIIKHAADAVRYEKENAEGLSGTFCLYKTAIRCPLLQNGTCLLYEYRPLRCRLSGITPELEAKTWEDILHTPLEHLSSQVYLNLTGTLPDHTVLMFTIPEVLSGKYVQRLFSFLKAAR</sequence>
<dbReference type="InterPro" id="IPR029021">
    <property type="entry name" value="Prot-tyrosine_phosphatase-like"/>
</dbReference>
<dbReference type="Pfam" id="PF22785">
    <property type="entry name" value="Tc-R-P"/>
    <property type="match status" value="1"/>
</dbReference>
<dbReference type="InterPro" id="IPR020422">
    <property type="entry name" value="TYR_PHOSPHATASE_DUAL_dom"/>
</dbReference>
<dbReference type="EMBL" id="FQZR01000002">
    <property type="protein sequence ID" value="SHI47446.1"/>
    <property type="molecule type" value="Genomic_DNA"/>
</dbReference>